<accession>A0ABV3Z478</accession>
<dbReference type="PANTHER" id="PTHR41339:SF1">
    <property type="entry name" value="SECRETED PROTEIN"/>
    <property type="match status" value="1"/>
</dbReference>
<feature type="chain" id="PRO_5045532840" description="Lipoprotein" evidence="2">
    <location>
        <begin position="22"/>
        <end position="934"/>
    </location>
</feature>
<feature type="signal peptide" evidence="2">
    <location>
        <begin position="1"/>
        <end position="21"/>
    </location>
</feature>
<keyword evidence="4" id="KW-1185">Reference proteome</keyword>
<dbReference type="InterPro" id="IPR006626">
    <property type="entry name" value="PbH1"/>
</dbReference>
<evidence type="ECO:0000313" key="3">
    <source>
        <dbReference type="EMBL" id="MEX6632296.1"/>
    </source>
</evidence>
<keyword evidence="2" id="KW-0732">Signal</keyword>
<proteinExistence type="predicted"/>
<dbReference type="SMART" id="SM00710">
    <property type="entry name" value="PbH1"/>
    <property type="match status" value="4"/>
</dbReference>
<dbReference type="Proteomes" id="UP001560685">
    <property type="component" value="Unassembled WGS sequence"/>
</dbReference>
<dbReference type="EMBL" id="JBEHZE010000001">
    <property type="protein sequence ID" value="MEX6632296.1"/>
    <property type="molecule type" value="Genomic_DNA"/>
</dbReference>
<feature type="region of interest" description="Disordered" evidence="1">
    <location>
        <begin position="29"/>
        <end position="58"/>
    </location>
</feature>
<evidence type="ECO:0000256" key="1">
    <source>
        <dbReference type="SAM" id="MobiDB-lite"/>
    </source>
</evidence>
<reference evidence="3 4" key="1">
    <citation type="submission" date="2024-05" db="EMBL/GenBank/DDBJ databases">
        <title>Three bacterial strains, DH-69, EH-24, and ECK-19 isolated from coastal sediments.</title>
        <authorList>
            <person name="Ye Y.-Q."/>
            <person name="Du Z.-J."/>
        </authorList>
    </citation>
    <scope>NUCLEOTIDE SEQUENCE [LARGE SCALE GENOMIC DNA]</scope>
    <source>
        <strain evidence="3 4">ECK-19</strain>
    </source>
</reference>
<dbReference type="RefSeq" id="WP_369312222.1">
    <property type="nucleotide sequence ID" value="NZ_JBEHZE010000001.1"/>
</dbReference>
<gene>
    <name evidence="3" type="ORF">ABFZ84_01925</name>
</gene>
<evidence type="ECO:0008006" key="5">
    <source>
        <dbReference type="Google" id="ProtNLM"/>
    </source>
</evidence>
<sequence>MRIFKNFQKTLFVSAGVLALAACTQGENIQSPGASNPGTPPAGGDNGGGDNGGGTAECPTGFTTGTSVGGLTVCNISGSVLGNLTLPFVSGVAYQLDGRVDVGIDVGADGTTPGGSAGTLTIEPGVQVFGASGADYLVVNRGSRLLANGTVDAPIIFTSKNDIERRAVDATDLGGSSISEWGGLVVLGQAPISRCQTAATPGTDQCTNVVEGVTSPEASYGGSDNADDSGSIRYAQIRFAGFAINQQGNELNGLTLAGVGTGTTVEYVQVHNNSDDGVEVFGGTVNLKNIVLTGNDDDSLDTDNGWTGNVQFLAIKQRDDGGDNGFEMSSTLDGADNPVVPQTNPTIANFTLVGARSNGFRINTGHVGRFLNGVVAYDTNCFRWQDSAGDTDPSSYSGLTDPTFNSVLFDCAALTDASPDVPAAVDSVNADANNVIGASSLTSMMFPGPNEQGVTAFDLTTLPGGFFGDTDYIGAFSPMETETNNWAAGWTFALFPAPSCPTGTTRTGEIEGKNVCAVAGVQTEDLTLTRGNYYELEGRVDIGVDIGADGTAPNGDAAVLTIEPGAVIFGNSGADYLVVNRGSQIFSNGTRQNPVVFTSQADLEDTQADPENAISEWGGIVVLGDAPISRCQTAATPGTNQCTNVVEGVTNPEASYGGSDTTDSSGSIRYTQIKHAGFAINQQGNELNGLTMAGVGSGTTIEYVQVHNNSDDGIEMFGGSANLKNIVLTGNDDDSLDTDNGWTGNLQYLIITQRATGGDNAFEMSSTLDSSDNPVTPQTNPTIANFTVVGARSNAFRINTGHIGRFLNGVVAYDSSCFRWQDSAGDTDPSSYSGLTDPTFNSVLFDCVSLTNASPDTPAAVDSVNADANNSTNVSDSLINVFINGPNEAAATAFDLTTLGDPFFDDTDYIGAVEDANDRWWADWSCGLEASTPC</sequence>
<protein>
    <recommendedName>
        <fullName evidence="5">Lipoprotein</fullName>
    </recommendedName>
</protein>
<feature type="compositionally biased region" description="Gly residues" evidence="1">
    <location>
        <begin position="44"/>
        <end position="55"/>
    </location>
</feature>
<comment type="caution">
    <text evidence="3">The sequence shown here is derived from an EMBL/GenBank/DDBJ whole genome shotgun (WGS) entry which is preliminary data.</text>
</comment>
<dbReference type="PANTHER" id="PTHR41339">
    <property type="entry name" value="LIPL48"/>
    <property type="match status" value="1"/>
</dbReference>
<organism evidence="3 4">
    <name type="scientific">Hyphococcus lacteus</name>
    <dbReference type="NCBI Taxonomy" id="3143536"/>
    <lineage>
        <taxon>Bacteria</taxon>
        <taxon>Pseudomonadati</taxon>
        <taxon>Pseudomonadota</taxon>
        <taxon>Alphaproteobacteria</taxon>
        <taxon>Parvularculales</taxon>
        <taxon>Parvularculaceae</taxon>
        <taxon>Hyphococcus</taxon>
    </lineage>
</organism>
<evidence type="ECO:0000256" key="2">
    <source>
        <dbReference type="SAM" id="SignalP"/>
    </source>
</evidence>
<evidence type="ECO:0000313" key="4">
    <source>
        <dbReference type="Proteomes" id="UP001560685"/>
    </source>
</evidence>
<dbReference type="PROSITE" id="PS51257">
    <property type="entry name" value="PROKAR_LIPOPROTEIN"/>
    <property type="match status" value="1"/>
</dbReference>
<name>A0ABV3Z478_9PROT</name>